<evidence type="ECO:0000313" key="1">
    <source>
        <dbReference type="EMBL" id="TMR24914.1"/>
    </source>
</evidence>
<dbReference type="PROSITE" id="PS51318">
    <property type="entry name" value="TAT"/>
    <property type="match status" value="1"/>
</dbReference>
<dbReference type="AlphaFoldDB" id="A0A5S4FXB6"/>
<dbReference type="InterPro" id="IPR006311">
    <property type="entry name" value="TAT_signal"/>
</dbReference>
<name>A0A5S4FXB6_9ACTN</name>
<dbReference type="InterPro" id="IPR006059">
    <property type="entry name" value="SBP"/>
</dbReference>
<dbReference type="OrthoDB" id="3718433at2"/>
<keyword evidence="2" id="KW-1185">Reference proteome</keyword>
<dbReference type="RefSeq" id="WP_138664526.1">
    <property type="nucleotide sequence ID" value="NZ_VCKY01000006.1"/>
</dbReference>
<dbReference type="InterPro" id="IPR050490">
    <property type="entry name" value="Bact_solute-bd_prot1"/>
</dbReference>
<accession>A0A5S4FXB6</accession>
<sequence>MIGTPLSRRTVLKAAAGAAGIAVLAACGKDGGSTSTTGGALNVWGGVPPESGPNAMIEAFQKQHPGITVTYTRYVNDDQGKLKLDTSLQGGVPIDVFFSYDNPTLGKRVQAGLTADLTGRVKNDSGLAQFGPDASPTANLVYDGKIYSVPAQKAPTLIFANDTMLSEAGITIPDGWDINDYRDVAKKLSKAGKVFGTFSTPPIHRYTLGPDYYYSEDGKSSSFSDPAWRQYLELALAMQEEGSVLPRRTIIAEKLQTFSHGPLLTGRVAMLPGQVFVLRYISDLEEFPHDFKVRALPNPAPVKGQEFWNDGPIGDHISISAKSKQQDAAWSFVSFWMNNSHLMTKGGRLPSILDPSKQSQTIADLLGPERDKLYDVASFEKVIFGTEYKFPVDTITTASNQVDTIYKKLHDQVLLGQITVDQMLAQATKEADEAIKAAG</sequence>
<dbReference type="EMBL" id="VCKY01000006">
    <property type="protein sequence ID" value="TMR24914.1"/>
    <property type="molecule type" value="Genomic_DNA"/>
</dbReference>
<organism evidence="1 2">
    <name type="scientific">Nonomuraea turkmeniaca</name>
    <dbReference type="NCBI Taxonomy" id="103838"/>
    <lineage>
        <taxon>Bacteria</taxon>
        <taxon>Bacillati</taxon>
        <taxon>Actinomycetota</taxon>
        <taxon>Actinomycetes</taxon>
        <taxon>Streptosporangiales</taxon>
        <taxon>Streptosporangiaceae</taxon>
        <taxon>Nonomuraea</taxon>
    </lineage>
</organism>
<dbReference type="Gene3D" id="3.40.190.10">
    <property type="entry name" value="Periplasmic binding protein-like II"/>
    <property type="match status" value="2"/>
</dbReference>
<proteinExistence type="predicted"/>
<protein>
    <submittedName>
        <fullName evidence="1">Extracellular solute-binding protein</fullName>
    </submittedName>
</protein>
<dbReference type="PANTHER" id="PTHR43649">
    <property type="entry name" value="ARABINOSE-BINDING PROTEIN-RELATED"/>
    <property type="match status" value="1"/>
</dbReference>
<dbReference type="Proteomes" id="UP000309128">
    <property type="component" value="Unassembled WGS sequence"/>
</dbReference>
<reference evidence="1 2" key="1">
    <citation type="submission" date="2019-05" db="EMBL/GenBank/DDBJ databases">
        <title>Draft genome sequence of Nonomuraea turkmeniaca DSM 43926.</title>
        <authorList>
            <person name="Saricaoglu S."/>
            <person name="Isik K."/>
        </authorList>
    </citation>
    <scope>NUCLEOTIDE SEQUENCE [LARGE SCALE GENOMIC DNA]</scope>
    <source>
        <strain evidence="1 2">DSM 43926</strain>
    </source>
</reference>
<dbReference type="Pfam" id="PF01547">
    <property type="entry name" value="SBP_bac_1"/>
    <property type="match status" value="1"/>
</dbReference>
<gene>
    <name evidence="1" type="ORF">ETD86_03030</name>
</gene>
<dbReference type="SUPFAM" id="SSF53850">
    <property type="entry name" value="Periplasmic binding protein-like II"/>
    <property type="match status" value="1"/>
</dbReference>
<dbReference type="PANTHER" id="PTHR43649:SF12">
    <property type="entry name" value="DIACETYLCHITOBIOSE BINDING PROTEIN DASA"/>
    <property type="match status" value="1"/>
</dbReference>
<evidence type="ECO:0000313" key="2">
    <source>
        <dbReference type="Proteomes" id="UP000309128"/>
    </source>
</evidence>
<comment type="caution">
    <text evidence="1">The sequence shown here is derived from an EMBL/GenBank/DDBJ whole genome shotgun (WGS) entry which is preliminary data.</text>
</comment>